<reference evidence="1" key="1">
    <citation type="submission" date="2003-11" db="EMBL/GenBank/DDBJ databases">
        <authorList>
            <person name="Heidelberg J.F."/>
            <person name="Eisen J.A."/>
            <person name="Nelson W.C."/>
            <person name="DeLong E.F."/>
        </authorList>
    </citation>
    <scope>NUCLEOTIDE SEQUENCE</scope>
</reference>
<gene>
    <name evidence="1" type="ORF">MBMO_EBAC080-L028H02.12</name>
</gene>
<keyword evidence="1" id="KW-0418">Kinase</keyword>
<dbReference type="GO" id="GO:0008671">
    <property type="term" value="F:2-dehydro-3-deoxygalactonokinase activity"/>
    <property type="evidence" value="ECO:0007669"/>
    <property type="project" value="InterPro"/>
</dbReference>
<accession>Q6SF72</accession>
<keyword evidence="1" id="KW-0808">Transferase</keyword>
<dbReference type="AlphaFoldDB" id="Q6SF72"/>
<sequence length="308" mass="33655">MTGSHTGPAHWAAVDWGTTHLRLWLLDHNHNMIRQTETEQGMVQLQSTEYEATLLDLLSQDLQPKHPMDVICCGMVGSRQGWQEAPYAPCPTPPPSGAHATRVTTKDPRIEVYLLPGIKQISPPDVMRGEETQIAGFLSRNPQYDGVLCLPGTHSKWVHISAGEVISFQTFMTGELFALLCKESVLRHNVGATGWNDEMFTNAIDDAISRPAAIAAQLFTLRAQSLIATLPPEAARARLSGLLIGLELAAARPYWLGTQVAVLGDTEVAQAYCRALTAQGSPVKMTATERMTLDGLKSAYNTIQELTK</sequence>
<evidence type="ECO:0000313" key="1">
    <source>
        <dbReference type="EMBL" id="AAR38350.1"/>
    </source>
</evidence>
<proteinExistence type="predicted"/>
<name>Q6SF72_9BACT</name>
<organism evidence="1">
    <name type="scientific">uncultured marine bacterium 582</name>
    <dbReference type="NCBI Taxonomy" id="257402"/>
    <lineage>
        <taxon>Bacteria</taxon>
        <taxon>environmental samples</taxon>
    </lineage>
</organism>
<dbReference type="Gene3D" id="3.30.420.300">
    <property type="entry name" value="2-keto-3-deoxy-galactonokinase, substrate binding domain"/>
    <property type="match status" value="1"/>
</dbReference>
<dbReference type="Pfam" id="PF05035">
    <property type="entry name" value="DGOK"/>
    <property type="match status" value="1"/>
</dbReference>
<protein>
    <submittedName>
        <fullName evidence="1">2-dehydro-3-deoxygalactonokinase, putative</fullName>
    </submittedName>
</protein>
<dbReference type="GO" id="GO:0034194">
    <property type="term" value="P:D-galactonate catabolic process"/>
    <property type="evidence" value="ECO:0007669"/>
    <property type="project" value="InterPro"/>
</dbReference>
<dbReference type="InterPro" id="IPR007729">
    <property type="entry name" value="DGOK"/>
</dbReference>
<dbReference type="InterPro" id="IPR042257">
    <property type="entry name" value="DGOK_C"/>
</dbReference>
<dbReference type="Gene3D" id="3.30.420.310">
    <property type="entry name" value="2-keto-3-deoxy-galactonokinase, C-terminal domain"/>
    <property type="match status" value="1"/>
</dbReference>
<reference evidence="1" key="2">
    <citation type="submission" date="2003-12" db="EMBL/GenBank/DDBJ databases">
        <title>Monterey Bay Coastal Ocean Microbial Observatory environmental clone sequencing.</title>
        <authorList>
            <person name="DeLong E.F."/>
        </authorList>
    </citation>
    <scope>NUCLEOTIDE SEQUENCE</scope>
</reference>
<dbReference type="EMBL" id="AY458649">
    <property type="protein sequence ID" value="AAR38350.1"/>
    <property type="molecule type" value="Genomic_DNA"/>
</dbReference>
<dbReference type="InterPro" id="IPR042258">
    <property type="entry name" value="DGOK_N"/>
</dbReference>